<organism evidence="3 4">
    <name type="scientific">Perilla frutescens var. hirtella</name>
    <name type="common">Perilla citriodora</name>
    <name type="synonym">Perilla setoyensis</name>
    <dbReference type="NCBI Taxonomy" id="608512"/>
    <lineage>
        <taxon>Eukaryota</taxon>
        <taxon>Viridiplantae</taxon>
        <taxon>Streptophyta</taxon>
        <taxon>Embryophyta</taxon>
        <taxon>Tracheophyta</taxon>
        <taxon>Spermatophyta</taxon>
        <taxon>Magnoliopsida</taxon>
        <taxon>eudicotyledons</taxon>
        <taxon>Gunneridae</taxon>
        <taxon>Pentapetalae</taxon>
        <taxon>asterids</taxon>
        <taxon>lamiids</taxon>
        <taxon>Lamiales</taxon>
        <taxon>Lamiaceae</taxon>
        <taxon>Nepetoideae</taxon>
        <taxon>Elsholtzieae</taxon>
        <taxon>Perilla</taxon>
    </lineage>
</organism>
<dbReference type="Gene3D" id="2.60.210.10">
    <property type="entry name" value="Apoptosis, Tumor Necrosis Factor Receptor Associated Protein 2, Chain A"/>
    <property type="match status" value="1"/>
</dbReference>
<dbReference type="InterPro" id="IPR045005">
    <property type="entry name" value="BPM1-6"/>
</dbReference>
<proteinExistence type="predicted"/>
<reference evidence="3 4" key="1">
    <citation type="journal article" date="2021" name="Nat. Commun.">
        <title>Incipient diploidization of the medicinal plant Perilla within 10,000 years.</title>
        <authorList>
            <person name="Zhang Y."/>
            <person name="Shen Q."/>
            <person name="Leng L."/>
            <person name="Zhang D."/>
            <person name="Chen S."/>
            <person name="Shi Y."/>
            <person name="Ning Z."/>
            <person name="Chen S."/>
        </authorList>
    </citation>
    <scope>NUCLEOTIDE SEQUENCE [LARGE SCALE GENOMIC DNA]</scope>
    <source>
        <strain evidence="4">cv. PC099</strain>
    </source>
</reference>
<name>A0AAD4IL02_PERFH</name>
<dbReference type="InterPro" id="IPR000210">
    <property type="entry name" value="BTB/POZ_dom"/>
</dbReference>
<dbReference type="SUPFAM" id="SSF49599">
    <property type="entry name" value="TRAF domain-like"/>
    <property type="match status" value="1"/>
</dbReference>
<gene>
    <name evidence="3" type="ORF">C2S53_020129</name>
</gene>
<sequence>MEEETCPLLKSPNGETSVKIMKKSSYVFSVQNYTARVKRIGVGNSIASPPFVVEGYSFSVQFYPHGKDRAAHAHGRMSVFIRNESSKMVVCISAIHILDQSGFNIHRGYSSFDGDRRKSYRHVLTIKPGGQRGSDRFLWRELIESKHPKYYLPGDCLKIRATIGVFIDQPLPFANVLGPFDRCIFFQVEGYLVFAEESVLVTRCPTLLSFCHSQSNSLSENIVIPDIERNVFVGVLWFIYNQQLHKQDKLAIYNSKPDDMDSFFSKMLAAADRFNLKSLRSQCETMNFFGNAEVFLRESCYAMKRTFEKSWRNLRWLWDSEKIKEA</sequence>
<dbReference type="Pfam" id="PF00651">
    <property type="entry name" value="BTB"/>
    <property type="match status" value="1"/>
</dbReference>
<dbReference type="CDD" id="cd00121">
    <property type="entry name" value="MATH"/>
    <property type="match status" value="1"/>
</dbReference>
<dbReference type="PANTHER" id="PTHR26379:SF466">
    <property type="entry name" value="BTB_POZ AND MATH DOMAIN-CONTAINING PROTEIN 4"/>
    <property type="match status" value="1"/>
</dbReference>
<dbReference type="PROSITE" id="PS50144">
    <property type="entry name" value="MATH"/>
    <property type="match status" value="1"/>
</dbReference>
<comment type="pathway">
    <text evidence="1">Protein modification; protein ubiquitination.</text>
</comment>
<comment type="caution">
    <text evidence="3">The sequence shown here is derived from an EMBL/GenBank/DDBJ whole genome shotgun (WGS) entry which is preliminary data.</text>
</comment>
<keyword evidence="4" id="KW-1185">Reference proteome</keyword>
<dbReference type="Gene3D" id="3.30.710.10">
    <property type="entry name" value="Potassium Channel Kv1.1, Chain A"/>
    <property type="match status" value="1"/>
</dbReference>
<dbReference type="PANTHER" id="PTHR26379">
    <property type="entry name" value="BTB/POZ AND MATH DOMAIN-CONTAINING PROTEIN 1"/>
    <property type="match status" value="1"/>
</dbReference>
<evidence type="ECO:0000259" key="2">
    <source>
        <dbReference type="PROSITE" id="PS50144"/>
    </source>
</evidence>
<dbReference type="EMBL" id="SDAM02029767">
    <property type="protein sequence ID" value="KAH6754812.1"/>
    <property type="molecule type" value="Genomic_DNA"/>
</dbReference>
<dbReference type="InterPro" id="IPR008974">
    <property type="entry name" value="TRAF-like"/>
</dbReference>
<dbReference type="GO" id="GO:0016567">
    <property type="term" value="P:protein ubiquitination"/>
    <property type="evidence" value="ECO:0007669"/>
    <property type="project" value="InterPro"/>
</dbReference>
<protein>
    <recommendedName>
        <fullName evidence="2">MATH domain-containing protein</fullName>
    </recommendedName>
</protein>
<evidence type="ECO:0000313" key="3">
    <source>
        <dbReference type="EMBL" id="KAH6754812.1"/>
    </source>
</evidence>
<dbReference type="AlphaFoldDB" id="A0AAD4IL02"/>
<evidence type="ECO:0000256" key="1">
    <source>
        <dbReference type="ARBA" id="ARBA00004906"/>
    </source>
</evidence>
<evidence type="ECO:0000313" key="4">
    <source>
        <dbReference type="Proteomes" id="UP001190926"/>
    </source>
</evidence>
<dbReference type="Proteomes" id="UP001190926">
    <property type="component" value="Unassembled WGS sequence"/>
</dbReference>
<dbReference type="InterPro" id="IPR002083">
    <property type="entry name" value="MATH/TRAF_dom"/>
</dbReference>
<dbReference type="SUPFAM" id="SSF54695">
    <property type="entry name" value="POZ domain"/>
    <property type="match status" value="1"/>
</dbReference>
<accession>A0AAD4IL02</accession>
<feature type="domain" description="MATH" evidence="2">
    <location>
        <begin position="23"/>
        <end position="163"/>
    </location>
</feature>
<dbReference type="Pfam" id="PF22486">
    <property type="entry name" value="MATH_2"/>
    <property type="match status" value="1"/>
</dbReference>
<dbReference type="InterPro" id="IPR011333">
    <property type="entry name" value="SKP1/BTB/POZ_sf"/>
</dbReference>